<feature type="compositionally biased region" description="Basic and acidic residues" evidence="5">
    <location>
        <begin position="380"/>
        <end position="396"/>
    </location>
</feature>
<feature type="transmembrane region" description="Helical" evidence="6">
    <location>
        <begin position="731"/>
        <end position="754"/>
    </location>
</feature>
<dbReference type="InParanoid" id="A0A165INV7"/>
<dbReference type="FunCoup" id="A0A165INV7">
    <property type="interactions" value="19"/>
</dbReference>
<evidence type="ECO:0000259" key="8">
    <source>
        <dbReference type="Pfam" id="PF13515"/>
    </source>
</evidence>
<name>A0A165INV7_XYLHT</name>
<dbReference type="InterPro" id="IPR049453">
    <property type="entry name" value="Memb_transporter_dom"/>
</dbReference>
<feature type="compositionally biased region" description="Basic and acidic residues" evidence="5">
    <location>
        <begin position="1158"/>
        <end position="1176"/>
    </location>
</feature>
<feature type="compositionally biased region" description="Basic residues" evidence="5">
    <location>
        <begin position="400"/>
        <end position="414"/>
    </location>
</feature>
<feature type="transmembrane region" description="Helical" evidence="6">
    <location>
        <begin position="170"/>
        <end position="189"/>
    </location>
</feature>
<feature type="transmembrane region" description="Helical" evidence="6">
    <location>
        <begin position="700"/>
        <end position="719"/>
    </location>
</feature>
<keyword evidence="10" id="KW-1185">Reference proteome</keyword>
<evidence type="ECO:0000313" key="9">
    <source>
        <dbReference type="EMBL" id="KZF25170.1"/>
    </source>
</evidence>
<dbReference type="GeneID" id="28900916"/>
<feature type="transmembrane region" description="Helical" evidence="6">
    <location>
        <begin position="140"/>
        <end position="158"/>
    </location>
</feature>
<dbReference type="InterPro" id="IPR018823">
    <property type="entry name" value="ArAE_2_N"/>
</dbReference>
<gene>
    <name evidence="9" type="ORF">L228DRAFT_280426</name>
</gene>
<reference evidence="9 10" key="1">
    <citation type="journal article" date="2016" name="Fungal Biol.">
        <title>The genome of Xylona heveae provides a window into fungal endophytism.</title>
        <authorList>
            <person name="Gazis R."/>
            <person name="Kuo A."/>
            <person name="Riley R."/>
            <person name="LaButti K."/>
            <person name="Lipzen A."/>
            <person name="Lin J."/>
            <person name="Amirebrahimi M."/>
            <person name="Hesse C.N."/>
            <person name="Spatafora J.W."/>
            <person name="Henrissat B."/>
            <person name="Hainaut M."/>
            <person name="Grigoriev I.V."/>
            <person name="Hibbett D.S."/>
        </authorList>
    </citation>
    <scope>NUCLEOTIDE SEQUENCE [LARGE SCALE GENOMIC DNA]</scope>
    <source>
        <strain evidence="9 10">TC161</strain>
    </source>
</reference>
<feature type="region of interest" description="Disordered" evidence="5">
    <location>
        <begin position="353"/>
        <end position="414"/>
    </location>
</feature>
<feature type="domain" description="Putative ER transporter 6TM N-terminal" evidence="7">
    <location>
        <begin position="117"/>
        <end position="470"/>
    </location>
</feature>
<proteinExistence type="predicted"/>
<evidence type="ECO:0000256" key="4">
    <source>
        <dbReference type="ARBA" id="ARBA00023136"/>
    </source>
</evidence>
<dbReference type="PANTHER" id="PTHR37994">
    <property type="entry name" value="ARAE_2_N DOMAIN-CONTAINING PROTEIN-RELATED"/>
    <property type="match status" value="1"/>
</dbReference>
<feature type="compositionally biased region" description="Basic and acidic residues" evidence="5">
    <location>
        <begin position="603"/>
        <end position="612"/>
    </location>
</feature>
<evidence type="ECO:0000256" key="1">
    <source>
        <dbReference type="ARBA" id="ARBA00004141"/>
    </source>
</evidence>
<accession>A0A165INV7</accession>
<feature type="domain" description="Integral membrane bound transporter" evidence="8">
    <location>
        <begin position="724"/>
        <end position="849"/>
    </location>
</feature>
<evidence type="ECO:0000313" key="10">
    <source>
        <dbReference type="Proteomes" id="UP000076632"/>
    </source>
</evidence>
<feature type="compositionally biased region" description="Basic and acidic residues" evidence="5">
    <location>
        <begin position="361"/>
        <end position="372"/>
    </location>
</feature>
<feature type="transmembrane region" description="Helical" evidence="6">
    <location>
        <begin position="33"/>
        <end position="52"/>
    </location>
</feature>
<evidence type="ECO:0008006" key="11">
    <source>
        <dbReference type="Google" id="ProtNLM"/>
    </source>
</evidence>
<feature type="region of interest" description="Disordered" evidence="5">
    <location>
        <begin position="597"/>
        <end position="640"/>
    </location>
</feature>
<comment type="subcellular location">
    <subcellularLocation>
        <location evidence="1">Membrane</location>
        <topology evidence="1">Multi-pass membrane protein</topology>
    </subcellularLocation>
</comment>
<feature type="region of interest" description="Disordered" evidence="5">
    <location>
        <begin position="223"/>
        <end position="250"/>
    </location>
</feature>
<feature type="transmembrane region" description="Helical" evidence="6">
    <location>
        <begin position="836"/>
        <end position="856"/>
    </location>
</feature>
<feature type="compositionally biased region" description="Basic and acidic residues" evidence="5">
    <location>
        <begin position="233"/>
        <end position="247"/>
    </location>
</feature>
<keyword evidence="4 6" id="KW-0472">Membrane</keyword>
<feature type="transmembrane region" description="Helical" evidence="6">
    <location>
        <begin position="114"/>
        <end position="133"/>
    </location>
</feature>
<dbReference type="EMBL" id="KV407455">
    <property type="protein sequence ID" value="KZF25170.1"/>
    <property type="molecule type" value="Genomic_DNA"/>
</dbReference>
<evidence type="ECO:0000256" key="2">
    <source>
        <dbReference type="ARBA" id="ARBA00022692"/>
    </source>
</evidence>
<dbReference type="Pfam" id="PF13515">
    <property type="entry name" value="FUSC_2"/>
    <property type="match status" value="1"/>
</dbReference>
<dbReference type="STRING" id="1328760.A0A165INV7"/>
<feature type="domain" description="Putative ER transporter 6TM N-terminal" evidence="7">
    <location>
        <begin position="30"/>
        <end position="101"/>
    </location>
</feature>
<dbReference type="PANTHER" id="PTHR37994:SF4">
    <property type="entry name" value="ER TRANSPORTER 6TM N-TERMINAL DOMAIN-CONTAINING PROTEIN-RELATED"/>
    <property type="match status" value="1"/>
</dbReference>
<dbReference type="AlphaFoldDB" id="A0A165INV7"/>
<protein>
    <recommendedName>
        <fullName evidence="11">ER transporter 6TM N-terminal domain-containing protein</fullName>
    </recommendedName>
</protein>
<dbReference type="OrthoDB" id="68611at2759"/>
<dbReference type="Proteomes" id="UP000076632">
    <property type="component" value="Unassembled WGS sequence"/>
</dbReference>
<dbReference type="GO" id="GO:0016020">
    <property type="term" value="C:membrane"/>
    <property type="evidence" value="ECO:0007669"/>
    <property type="project" value="UniProtKB-SubCell"/>
</dbReference>
<dbReference type="Pfam" id="PF10337">
    <property type="entry name" value="ArAE_2_N"/>
    <property type="match status" value="2"/>
</dbReference>
<evidence type="ECO:0000259" key="7">
    <source>
        <dbReference type="Pfam" id="PF10337"/>
    </source>
</evidence>
<organism evidence="9 10">
    <name type="scientific">Xylona heveae (strain CBS 132557 / TC161)</name>
    <dbReference type="NCBI Taxonomy" id="1328760"/>
    <lineage>
        <taxon>Eukaryota</taxon>
        <taxon>Fungi</taxon>
        <taxon>Dikarya</taxon>
        <taxon>Ascomycota</taxon>
        <taxon>Pezizomycotina</taxon>
        <taxon>Xylonomycetes</taxon>
        <taxon>Xylonales</taxon>
        <taxon>Xylonaceae</taxon>
        <taxon>Xylona</taxon>
    </lineage>
</organism>
<feature type="transmembrane region" description="Helical" evidence="6">
    <location>
        <begin position="775"/>
        <end position="795"/>
    </location>
</feature>
<evidence type="ECO:0000256" key="3">
    <source>
        <dbReference type="ARBA" id="ARBA00022989"/>
    </source>
</evidence>
<keyword evidence="2 6" id="KW-0812">Transmembrane</keyword>
<evidence type="ECO:0000256" key="5">
    <source>
        <dbReference type="SAM" id="MobiDB-lite"/>
    </source>
</evidence>
<feature type="transmembrane region" description="Helical" evidence="6">
    <location>
        <begin position="82"/>
        <end position="108"/>
    </location>
</feature>
<sequence length="1176" mass="131467">MVQWTSWTGVAFAQNRAEAIWDNVQKNNLWKRMIKNVTATMIAVIICLIPNIPQVYGRAAYLAPMTTVFGHPGRRLGQMVEALIFVAAGALLGIAWATLGVYLGSLVITQNPPAGYAIRAIFLLVAVLAHGFLRSHTPRLFLFVLLLIITSVISLTSPATHVTAAGVTQLVYPVFTAMAILLLVNLCIFPEFSSGYLGRTTIETLDDAARTIKDTGAYFGHVSQGPKSSGIPTKKEKLAKPLKEPSKPEQATPANWWEKIIMSIRRNRSHAPERATATAEKQINLKDLTAAKPKLRSKLAGCKATQLECNYELAYSHLPPRKLKFISDESMKKLIANTIALIGACESKFAMMDEETGEVSKTPKPDENSKVPEEDEDTVEEKANAVDESQSEDHLSGTKQKAKKTNKLSRKQRRKEKEKYMLELVKPRREIEFADIKLFRYLMRRVSRPIGDLQQALDGSVQVVITCIAYVYDVPRLPSGAKTPSGIVIPELDVYVDNLIQALNRFDKNSRTGLESVTILPGFEEIEMDVMPREEIFLVSSFLLNLRQAAAHVLEMLRHCRSLVEERDSSHHYKRLYAPHIQWQKWLYSGGENYEDASTAKEQAGRKGAKDDGADDDDQDGDIPKSTTHKTDRNISRGSQNEDLEYGQLNDIDGFSRRSEARKVDSILDFKLRSQDRPRILSMREKVADFLESTQNSDDFAYAFKLAVAVFLVTWPAFVPSMNQWFYLNRGLWASLQLIFVAEVAIGASVWTFILRSVGTTLGCIWGYAAYEARGGNRIVCAAMIFIGLIPSAYVQLGTQYMRAGMVCIVSMAVVALSTELKTVPGTATDNFLKRWIAFLIGGMVALIVEVVLFPAKARTRMVEYLASAISNITEMEGCIAYGIESRANVNVFSPIMQKRFEKASGRAKSALRAAEGFLPFCSQEPRLKGSFEALALVYREIIFVLHQIVDRMDNMLQLRTAYGSGVLENFNSQIYAYRRNLAASINIILFAVYEALTTKLPLPQFLPSARLAQLRMINRVREVVTSAKDEGNPKQNQPLTTDIARRRAVRQKFLSWNAGSAAQAEVVEYLEELIDLSKLLVGANEFRSGMLLRPTYREYIDKSGKESQTATVVHDNDVSTRRAATGLTQRKGRRGSVKSDISAEDDVPTTLKRIQSRRSDARLERKKTNESAEKL</sequence>
<feature type="transmembrane region" description="Helical" evidence="6">
    <location>
        <begin position="801"/>
        <end position="824"/>
    </location>
</feature>
<dbReference type="OMA" id="VTWPAFV"/>
<dbReference type="RefSeq" id="XP_018190725.1">
    <property type="nucleotide sequence ID" value="XM_018335779.1"/>
</dbReference>
<keyword evidence="3 6" id="KW-1133">Transmembrane helix</keyword>
<feature type="region of interest" description="Disordered" evidence="5">
    <location>
        <begin position="1126"/>
        <end position="1176"/>
    </location>
</feature>
<evidence type="ECO:0000256" key="6">
    <source>
        <dbReference type="SAM" id="Phobius"/>
    </source>
</evidence>